<evidence type="ECO:0000313" key="11">
    <source>
        <dbReference type="EMBL" id="VYT27480.1"/>
    </source>
</evidence>
<dbReference type="PANTHER" id="PTHR28570">
    <property type="entry name" value="ASPARTYL AMINOPEPTIDASE"/>
    <property type="match status" value="1"/>
</dbReference>
<keyword evidence="8 9" id="KW-0482">Metalloprotease</keyword>
<dbReference type="PRINTS" id="PR00932">
    <property type="entry name" value="AMINO1PTASE"/>
</dbReference>
<evidence type="ECO:0000256" key="3">
    <source>
        <dbReference type="ARBA" id="ARBA00022438"/>
    </source>
</evidence>
<keyword evidence="5 9" id="KW-0479">Metal-binding</keyword>
<evidence type="ECO:0000256" key="7">
    <source>
        <dbReference type="ARBA" id="ARBA00022833"/>
    </source>
</evidence>
<protein>
    <recommendedName>
        <fullName evidence="10">M18 family aminopeptidase</fullName>
        <ecNumber evidence="10">3.4.11.-</ecNumber>
    </recommendedName>
</protein>
<comment type="cofactor">
    <cofactor evidence="1 10">
        <name>Zn(2+)</name>
        <dbReference type="ChEBI" id="CHEBI:29105"/>
    </cofactor>
</comment>
<evidence type="ECO:0000256" key="6">
    <source>
        <dbReference type="ARBA" id="ARBA00022801"/>
    </source>
</evidence>
<dbReference type="PANTHER" id="PTHR28570:SF2">
    <property type="entry name" value="M18 FAMILY AMINOPEPTIDASE 1-RELATED"/>
    <property type="match status" value="1"/>
</dbReference>
<dbReference type="GO" id="GO:0008237">
    <property type="term" value="F:metallopeptidase activity"/>
    <property type="evidence" value="ECO:0007669"/>
    <property type="project" value="UniProtKB-KW"/>
</dbReference>
<dbReference type="EC" id="3.4.11.-" evidence="10"/>
<evidence type="ECO:0000256" key="4">
    <source>
        <dbReference type="ARBA" id="ARBA00022670"/>
    </source>
</evidence>
<evidence type="ECO:0000256" key="10">
    <source>
        <dbReference type="RuleBase" id="RU004387"/>
    </source>
</evidence>
<reference evidence="11" key="1">
    <citation type="submission" date="2019-11" db="EMBL/GenBank/DDBJ databases">
        <authorList>
            <person name="Feng L."/>
        </authorList>
    </citation>
    <scope>NUCLEOTIDE SEQUENCE</scope>
    <source>
        <strain evidence="11">CnexileLFYP112</strain>
    </source>
</reference>
<evidence type="ECO:0000256" key="9">
    <source>
        <dbReference type="RuleBase" id="RU004386"/>
    </source>
</evidence>
<dbReference type="GO" id="GO:0004177">
    <property type="term" value="F:aminopeptidase activity"/>
    <property type="evidence" value="ECO:0007669"/>
    <property type="project" value="UniProtKB-KW"/>
</dbReference>
<dbReference type="Gene3D" id="2.30.250.10">
    <property type="entry name" value="Aminopeptidase i, Domain 2"/>
    <property type="match status" value="1"/>
</dbReference>
<dbReference type="NCBIfam" id="NF002600">
    <property type="entry name" value="PRK02256.1"/>
    <property type="match status" value="1"/>
</dbReference>
<comment type="similarity">
    <text evidence="2 9">Belongs to the peptidase M18 family.</text>
</comment>
<dbReference type="InterPro" id="IPR001948">
    <property type="entry name" value="Peptidase_M18"/>
</dbReference>
<dbReference type="AlphaFoldDB" id="A0A6N2VC18"/>
<dbReference type="GO" id="GO:0008270">
    <property type="term" value="F:zinc ion binding"/>
    <property type="evidence" value="ECO:0007669"/>
    <property type="project" value="InterPro"/>
</dbReference>
<dbReference type="EMBL" id="CACRTG010000025">
    <property type="protein sequence ID" value="VYT27480.1"/>
    <property type="molecule type" value="Genomic_DNA"/>
</dbReference>
<evidence type="ECO:0000256" key="5">
    <source>
        <dbReference type="ARBA" id="ARBA00022723"/>
    </source>
</evidence>
<dbReference type="Pfam" id="PF02127">
    <property type="entry name" value="Peptidase_M18"/>
    <property type="match status" value="1"/>
</dbReference>
<dbReference type="GO" id="GO:0006508">
    <property type="term" value="P:proteolysis"/>
    <property type="evidence" value="ECO:0007669"/>
    <property type="project" value="UniProtKB-KW"/>
</dbReference>
<proteinExistence type="inferred from homology"/>
<gene>
    <name evidence="11" type="primary">apeA_2</name>
    <name evidence="11" type="ORF">CNLFYP112_02594</name>
</gene>
<keyword evidence="7 9" id="KW-0862">Zinc</keyword>
<evidence type="ECO:0000256" key="8">
    <source>
        <dbReference type="ARBA" id="ARBA00023049"/>
    </source>
</evidence>
<accession>A0A6N2VC18</accession>
<dbReference type="SUPFAM" id="SSF53187">
    <property type="entry name" value="Zn-dependent exopeptidases"/>
    <property type="match status" value="1"/>
</dbReference>
<dbReference type="InterPro" id="IPR023358">
    <property type="entry name" value="Peptidase_M18_dom2"/>
</dbReference>
<keyword evidence="3 9" id="KW-0031">Aminopeptidase</keyword>
<dbReference type="SUPFAM" id="SSF101821">
    <property type="entry name" value="Aminopeptidase/glucanase lid domain"/>
    <property type="match status" value="1"/>
</dbReference>
<sequence>MGKQSVWKSYDQKELKEVNAVCERYKTCLDAGKTERECVALAVEMAKEAGYKDLNAYIAEDKQLKTGDKVYAVWMHKMVALFQIGEEPISNGMNILGAHIDSPRLDVKQNPLYEADGFAYLDTHYYGGIKKYQWVAQPLALHGVAVLKSGKIVPICVGEKEEDPVFTITDILIHLAGEKMEKTAAKVIEGENMDLLIGNMPLRDCKDLKEEEKELVKANILSILKQEYGIEEDDFQSAELEIVPAGKARDIGFDRSMILGYGQDDRICAFTSLFAMLEAENLKKTGVCLLVDKEEIGSVGATGMQSHFFENTVAELIALTEGESELKVRRALARSRMLSSDVSAAYDPLYAEHYEKRNSGFFGRGISMNKFTGVRGKSGSNDANAEYIAVLRKIFDDANVAYQFDELGKVDAGGGGTIAYIMANYGMEVIDSGIALLCMHAPYEVSSKADIYEAVKGYRAFLANA</sequence>
<keyword evidence="6 9" id="KW-0378">Hydrolase</keyword>
<organism evidence="11">
    <name type="scientific">[Clostridium] nexile</name>
    <dbReference type="NCBI Taxonomy" id="29361"/>
    <lineage>
        <taxon>Bacteria</taxon>
        <taxon>Bacillati</taxon>
        <taxon>Bacillota</taxon>
        <taxon>Clostridia</taxon>
        <taxon>Lachnospirales</taxon>
        <taxon>Lachnospiraceae</taxon>
        <taxon>Tyzzerella</taxon>
    </lineage>
</organism>
<dbReference type="Gene3D" id="3.40.630.10">
    <property type="entry name" value="Zn peptidases"/>
    <property type="match status" value="1"/>
</dbReference>
<evidence type="ECO:0000256" key="1">
    <source>
        <dbReference type="ARBA" id="ARBA00001947"/>
    </source>
</evidence>
<evidence type="ECO:0000256" key="2">
    <source>
        <dbReference type="ARBA" id="ARBA00008290"/>
    </source>
</evidence>
<dbReference type="GO" id="GO:0005737">
    <property type="term" value="C:cytoplasm"/>
    <property type="evidence" value="ECO:0007669"/>
    <property type="project" value="UniProtKB-ARBA"/>
</dbReference>
<keyword evidence="4 9" id="KW-0645">Protease</keyword>
<name>A0A6N2VC18_9FIRM</name>